<keyword evidence="2" id="KW-0964">Secreted</keyword>
<evidence type="ECO:0000256" key="3">
    <source>
        <dbReference type="ARBA" id="ARBA00022729"/>
    </source>
</evidence>
<evidence type="ECO:0000256" key="1">
    <source>
        <dbReference type="ARBA" id="ARBA00004613"/>
    </source>
</evidence>
<accession>A0A9D4JES2</accession>
<dbReference type="Proteomes" id="UP000828390">
    <property type="component" value="Unassembled WGS sequence"/>
</dbReference>
<dbReference type="InterPro" id="IPR050822">
    <property type="entry name" value="Cerebellin_Synaptic_Org"/>
</dbReference>
<dbReference type="GO" id="GO:0005576">
    <property type="term" value="C:extracellular region"/>
    <property type="evidence" value="ECO:0007669"/>
    <property type="project" value="UniProtKB-SubCell"/>
</dbReference>
<reference evidence="5" key="2">
    <citation type="submission" date="2020-11" db="EMBL/GenBank/DDBJ databases">
        <authorList>
            <person name="McCartney M.A."/>
            <person name="Auch B."/>
            <person name="Kono T."/>
            <person name="Mallez S."/>
            <person name="Becker A."/>
            <person name="Gohl D.M."/>
            <person name="Silverstein K.A.T."/>
            <person name="Koren S."/>
            <person name="Bechman K.B."/>
            <person name="Herman A."/>
            <person name="Abrahante J.E."/>
            <person name="Garbe J."/>
        </authorList>
    </citation>
    <scope>NUCLEOTIDE SEQUENCE</scope>
    <source>
        <strain evidence="5">Duluth1</strain>
        <tissue evidence="5">Whole animal</tissue>
    </source>
</reference>
<dbReference type="Gene3D" id="2.60.120.40">
    <property type="match status" value="1"/>
</dbReference>
<protein>
    <recommendedName>
        <fullName evidence="4">C1q domain-containing protein</fullName>
    </recommendedName>
</protein>
<evidence type="ECO:0000313" key="6">
    <source>
        <dbReference type="Proteomes" id="UP000828390"/>
    </source>
</evidence>
<dbReference type="EMBL" id="JAIWYP010000006">
    <property type="protein sequence ID" value="KAH3805983.1"/>
    <property type="molecule type" value="Genomic_DNA"/>
</dbReference>
<dbReference type="PRINTS" id="PR00007">
    <property type="entry name" value="COMPLEMNTC1Q"/>
</dbReference>
<dbReference type="Pfam" id="PF00386">
    <property type="entry name" value="C1q"/>
    <property type="match status" value="1"/>
</dbReference>
<sequence>MRFSFCTLLEQLNVGAKYSREITRPVAFTAIKINSQTGIGVNQNIVFDSVILNDGGGFNAYHGLFTAPVTGYYLFSTTILHTPHSQELHAGIMHKGNLIAMIHGFVNVFEQGTQTVVLKVRTGEQVWIGNRDYTNQYVYGDYYSSFSGFLLHQLE</sequence>
<dbReference type="PANTHER" id="PTHR22923:SF116">
    <property type="entry name" value="C1Q DOMAIN-CONTAINING PROTEIN"/>
    <property type="match status" value="1"/>
</dbReference>
<feature type="domain" description="C1q" evidence="4">
    <location>
        <begin position="21"/>
        <end position="155"/>
    </location>
</feature>
<evidence type="ECO:0000313" key="5">
    <source>
        <dbReference type="EMBL" id="KAH3805983.1"/>
    </source>
</evidence>
<dbReference type="InterPro" id="IPR008983">
    <property type="entry name" value="Tumour_necrosis_fac-like_dom"/>
</dbReference>
<evidence type="ECO:0000259" key="4">
    <source>
        <dbReference type="PROSITE" id="PS50871"/>
    </source>
</evidence>
<keyword evidence="6" id="KW-1185">Reference proteome</keyword>
<dbReference type="SUPFAM" id="SSF49842">
    <property type="entry name" value="TNF-like"/>
    <property type="match status" value="1"/>
</dbReference>
<proteinExistence type="predicted"/>
<comment type="caution">
    <text evidence="5">The sequence shown here is derived from an EMBL/GenBank/DDBJ whole genome shotgun (WGS) entry which is preliminary data.</text>
</comment>
<dbReference type="PANTHER" id="PTHR22923">
    <property type="entry name" value="CEREBELLIN-RELATED"/>
    <property type="match status" value="1"/>
</dbReference>
<dbReference type="AlphaFoldDB" id="A0A9D4JES2"/>
<reference evidence="5" key="1">
    <citation type="journal article" date="2019" name="bioRxiv">
        <title>The Genome of the Zebra Mussel, Dreissena polymorpha: A Resource for Invasive Species Research.</title>
        <authorList>
            <person name="McCartney M.A."/>
            <person name="Auch B."/>
            <person name="Kono T."/>
            <person name="Mallez S."/>
            <person name="Zhang Y."/>
            <person name="Obille A."/>
            <person name="Becker A."/>
            <person name="Abrahante J.E."/>
            <person name="Garbe J."/>
            <person name="Badalamenti J.P."/>
            <person name="Herman A."/>
            <person name="Mangelson H."/>
            <person name="Liachko I."/>
            <person name="Sullivan S."/>
            <person name="Sone E.D."/>
            <person name="Koren S."/>
            <person name="Silverstein K.A.T."/>
            <person name="Beckman K.B."/>
            <person name="Gohl D.M."/>
        </authorList>
    </citation>
    <scope>NUCLEOTIDE SEQUENCE</scope>
    <source>
        <strain evidence="5">Duluth1</strain>
        <tissue evidence="5">Whole animal</tissue>
    </source>
</reference>
<organism evidence="5 6">
    <name type="scientific">Dreissena polymorpha</name>
    <name type="common">Zebra mussel</name>
    <name type="synonym">Mytilus polymorpha</name>
    <dbReference type="NCBI Taxonomy" id="45954"/>
    <lineage>
        <taxon>Eukaryota</taxon>
        <taxon>Metazoa</taxon>
        <taxon>Spiralia</taxon>
        <taxon>Lophotrochozoa</taxon>
        <taxon>Mollusca</taxon>
        <taxon>Bivalvia</taxon>
        <taxon>Autobranchia</taxon>
        <taxon>Heteroconchia</taxon>
        <taxon>Euheterodonta</taxon>
        <taxon>Imparidentia</taxon>
        <taxon>Neoheterodontei</taxon>
        <taxon>Myida</taxon>
        <taxon>Dreissenoidea</taxon>
        <taxon>Dreissenidae</taxon>
        <taxon>Dreissena</taxon>
    </lineage>
</organism>
<dbReference type="InterPro" id="IPR001073">
    <property type="entry name" value="C1q_dom"/>
</dbReference>
<name>A0A9D4JES2_DREPO</name>
<gene>
    <name evidence="5" type="ORF">DPMN_134293</name>
</gene>
<dbReference type="SMART" id="SM00110">
    <property type="entry name" value="C1Q"/>
    <property type="match status" value="1"/>
</dbReference>
<keyword evidence="3" id="KW-0732">Signal</keyword>
<dbReference type="PROSITE" id="PS50871">
    <property type="entry name" value="C1Q"/>
    <property type="match status" value="1"/>
</dbReference>
<comment type="subcellular location">
    <subcellularLocation>
        <location evidence="1">Secreted</location>
    </subcellularLocation>
</comment>
<evidence type="ECO:0000256" key="2">
    <source>
        <dbReference type="ARBA" id="ARBA00022525"/>
    </source>
</evidence>